<feature type="domain" description="Teneurin NHL" evidence="10">
    <location>
        <begin position="265"/>
        <end position="314"/>
    </location>
</feature>
<dbReference type="InterPro" id="IPR026444">
    <property type="entry name" value="Secre_tail"/>
</dbReference>
<dbReference type="KEGG" id="fax:FUAX_38510"/>
<dbReference type="PROSITE" id="PS51125">
    <property type="entry name" value="NHL"/>
    <property type="match status" value="1"/>
</dbReference>
<evidence type="ECO:0000256" key="2">
    <source>
        <dbReference type="ARBA" id="ARBA00004496"/>
    </source>
</evidence>
<dbReference type="InterPro" id="IPR001258">
    <property type="entry name" value="NHL_repeat"/>
</dbReference>
<feature type="domain" description="Teneurin NHL" evidence="10">
    <location>
        <begin position="210"/>
        <end position="259"/>
    </location>
</feature>
<sequence>MFSRLTVLLLAFLVWGVTSLSAQTITTVAGNGTGGFSGDGGPATSAAMHSPSGLAIDSQGNIYFADRQNNRIRKIATDGTISTFAGGGSASQAQQYGDGGQATDASILLPFEIAFNSAGELYISDRSHGTIRKVATDGVITSVAGIYGQFGYSGDGGPATSAEIHFPEGITIDGDGNLIISDLSNHRIRKVDGNGIINTIAGTGSVGGNGDGGQATAAQLHFPIGVKVDQNGVIFITDSRNHRIRTIGTDGIIRTVAGTGSNGFSGDGNAATLAQLSNPRDIAVARDGTLYIADAGNYRIRAVDPNGGISTIAGDGTDAFSGDNGLAVNAQISDVYSLELDAEGDLYIADEGNDRVRKIDFARPDLRVRIDNNYIDSGHQIDFGDVDIDAHNQVTVHLENNGDETLTISSNGNHPLLLSGGSPDMFRLHQGTLSTVIAPGGSTSFQVDFRPTDHSEHHAHVTIHSDDYSHPSFRLNLRGHGRRITPTLTFNNINKTFGDSHFNLHSTTNSDSPVTYSIHGGNTNAISLSHSHNQRVDIHGAGTVTIRASVAQTDTYHAHHTDAVLHIDKATQTISNVANLTLTYSTTPTRLTGTSSSGHQVHYGVVGGGSHSVTVGGEFLHTQHVGTTTVRAAVPESANFHGTHQDFQVTVHRANATIQNFANFEVTYGDSGHNLTATSNSDSPVTYHIIGGADVIALNHHTVHAQKAGTAHLLARVHQTNRYNHHEQVVTVTSHRASATIHNFPDVTLTYGGPAHTLNANTNSDAPIVYEILEGGDVISLANNQITALKDGVARIRASVAQTDRYTHRAHTSTVTVNGATATISGPAGLDFTYGDPDYFLPYTSNSDTPVQYQLTDGYTGVELDGETLEILRYGNATLRVFTPATDRYQASELLVPISVQRAQATILNWTDKPHLVYDDTPLPLDAGSNSDTGVKYTIISGEDIISLGNPSFTMLKAGQAEVRAFVPQTDRYTSAGLTVTFTVAKAPTVFGNWDNFDLTYDNQPHILSPQSNSDATPDFSVTDGDQIVQITGDALTTVKAGQAMVRALYPETDRYLAMDSTVTVTVNKAPASIFSWENRLLTYTPESIQLTAGTTSNEQVQYEVHQGFNVLSVNGDILNTLEAGSARVRAFVPPNDRYLGAERIATIVVEKAVPEINDFSDIILTYGDTDQTINPTTNSNGALSLELADGSDVINLNNNTIVTLKAGQATLRAYTLETEQYKEYEKTITVTVNRATPNITNWNNVALVYSPQPVELDGMSDSDASPEYEIIAGQEFADLEGDKLTPLKAGAVTVRLSLAETDRYAAIDSDVVYDIRKSPAQITGANDVTLPYGKDMVGLNLNTDSDASFVFSIDGNDDVIRILDHSIELLNTGTVNVTASLAETDKYLAASATFTVTVIKATADFGNFGDRTIIFGDPMFSIALQTDYDGAIDYQLVSGESVTLQGSTVMALTSGQSVIRASGQGTRNYEPFSKTATITVERADPSIMDFNDQTRSLNDGGFTLMAHSNSDGAITYEIVSGDGNGSLEGNQVTVTGTGVFYIKASVAETGRFNSGFKIAGFTIMPELLTVGNVEPALSVFPVPSSDGYVNVSARNNIEMLRVVDLGGRVVYEAVYAQHQKKEAELELRKGVYTLLVWTKDGRNARKVIVK</sequence>
<evidence type="ECO:0000256" key="4">
    <source>
        <dbReference type="ARBA" id="ARBA00022737"/>
    </source>
</evidence>
<dbReference type="GO" id="GO:0005737">
    <property type="term" value="C:cytoplasm"/>
    <property type="evidence" value="ECO:0007669"/>
    <property type="project" value="UniProtKB-SubCell"/>
</dbReference>
<dbReference type="InterPro" id="IPR056822">
    <property type="entry name" value="TEN_NHL"/>
</dbReference>
<keyword evidence="6" id="KW-0966">Cell projection</keyword>
<evidence type="ECO:0008006" key="13">
    <source>
        <dbReference type="Google" id="ProtNLM"/>
    </source>
</evidence>
<dbReference type="NCBIfam" id="NF012200">
    <property type="entry name" value="choice_anch_D"/>
    <property type="match status" value="1"/>
</dbReference>
<keyword evidence="8" id="KW-0732">Signal</keyword>
<evidence type="ECO:0000256" key="6">
    <source>
        <dbReference type="ARBA" id="ARBA00023273"/>
    </source>
</evidence>
<dbReference type="CDD" id="cd14953">
    <property type="entry name" value="NHL_like_1"/>
    <property type="match status" value="1"/>
</dbReference>
<evidence type="ECO:0000256" key="7">
    <source>
        <dbReference type="PROSITE-ProRule" id="PRU00504"/>
    </source>
</evidence>
<protein>
    <recommendedName>
        <fullName evidence="13">Por secretion system C-terminal sorting domain-containing protein</fullName>
    </recommendedName>
</protein>
<keyword evidence="3" id="KW-0963">Cytoplasm</keyword>
<organism evidence="11 12">
    <name type="scientific">Fulvitalea axinellae</name>
    <dbReference type="NCBI Taxonomy" id="1182444"/>
    <lineage>
        <taxon>Bacteria</taxon>
        <taxon>Pseudomonadati</taxon>
        <taxon>Bacteroidota</taxon>
        <taxon>Cytophagia</taxon>
        <taxon>Cytophagales</taxon>
        <taxon>Persicobacteraceae</taxon>
        <taxon>Fulvitalea</taxon>
    </lineage>
</organism>
<evidence type="ECO:0000259" key="9">
    <source>
        <dbReference type="Pfam" id="PF22544"/>
    </source>
</evidence>
<dbReference type="InterPro" id="IPR013783">
    <property type="entry name" value="Ig-like_fold"/>
</dbReference>
<evidence type="ECO:0000259" key="10">
    <source>
        <dbReference type="Pfam" id="PF25021"/>
    </source>
</evidence>
<dbReference type="SUPFAM" id="SSF63825">
    <property type="entry name" value="YWTD domain"/>
    <property type="match status" value="1"/>
</dbReference>
<feature type="repeat" description="NHL" evidence="7">
    <location>
        <begin position="263"/>
        <end position="306"/>
    </location>
</feature>
<dbReference type="PANTHER" id="PTHR46388">
    <property type="entry name" value="NHL REPEAT-CONTAINING PROTEIN 2"/>
    <property type="match status" value="1"/>
</dbReference>
<geneLocation type="plasmid" evidence="11 12">
    <name>pFA1</name>
</geneLocation>
<keyword evidence="11" id="KW-0614">Plasmid</keyword>
<dbReference type="NCBIfam" id="TIGR04183">
    <property type="entry name" value="Por_Secre_tail"/>
    <property type="match status" value="1"/>
</dbReference>
<comment type="subcellular location">
    <subcellularLocation>
        <location evidence="1">Cell projection</location>
        <location evidence="1">Cilium</location>
    </subcellularLocation>
    <subcellularLocation>
        <location evidence="2">Cytoplasm</location>
    </subcellularLocation>
</comment>
<dbReference type="Proteomes" id="UP001348817">
    <property type="component" value="Plasmid pFA1"/>
</dbReference>
<dbReference type="Gene3D" id="2.120.10.30">
    <property type="entry name" value="TolB, C-terminal domain"/>
    <property type="match status" value="3"/>
</dbReference>
<evidence type="ECO:0000256" key="8">
    <source>
        <dbReference type="SAM" id="SignalP"/>
    </source>
</evidence>
<dbReference type="Pfam" id="PF22544">
    <property type="entry name" value="HYDIN_VesB_CFA65-like_Ig"/>
    <property type="match status" value="1"/>
</dbReference>
<evidence type="ECO:0000256" key="1">
    <source>
        <dbReference type="ARBA" id="ARBA00004138"/>
    </source>
</evidence>
<reference evidence="11 12" key="1">
    <citation type="submission" date="2021-12" db="EMBL/GenBank/DDBJ databases">
        <title>Genome sequencing of bacteria with rrn-lacking chromosome and rrn-plasmid.</title>
        <authorList>
            <person name="Anda M."/>
            <person name="Iwasaki W."/>
        </authorList>
    </citation>
    <scope>NUCLEOTIDE SEQUENCE [LARGE SCALE GENOMIC DNA]</scope>
    <source>
        <strain evidence="11 12">DSM 100852</strain>
        <plasmid evidence="11 12">pFA1</plasmid>
    </source>
</reference>
<dbReference type="EMBL" id="AP025315">
    <property type="protein sequence ID" value="BDD11419.1"/>
    <property type="molecule type" value="Genomic_DNA"/>
</dbReference>
<feature type="domain" description="HYDIN/VesB/CFA65-like Ig-like" evidence="9">
    <location>
        <begin position="379"/>
        <end position="479"/>
    </location>
</feature>
<feature type="signal peptide" evidence="8">
    <location>
        <begin position="1"/>
        <end position="22"/>
    </location>
</feature>
<evidence type="ECO:0000313" key="11">
    <source>
        <dbReference type="EMBL" id="BDD11419.1"/>
    </source>
</evidence>
<feature type="chain" id="PRO_5043851925" description="Por secretion system C-terminal sorting domain-containing protein" evidence="8">
    <location>
        <begin position="23"/>
        <end position="1651"/>
    </location>
</feature>
<keyword evidence="12" id="KW-1185">Reference proteome</keyword>
<dbReference type="Gene3D" id="2.60.40.10">
    <property type="entry name" value="Immunoglobulins"/>
    <property type="match status" value="1"/>
</dbReference>
<accession>A0AAU9DA03</accession>
<keyword evidence="5" id="KW-0969">Cilium</keyword>
<evidence type="ECO:0000256" key="5">
    <source>
        <dbReference type="ARBA" id="ARBA00023069"/>
    </source>
</evidence>
<dbReference type="InterPro" id="IPR053879">
    <property type="entry name" value="HYDIN_VesB_CFA65-like_Ig"/>
</dbReference>
<evidence type="ECO:0000313" key="12">
    <source>
        <dbReference type="Proteomes" id="UP001348817"/>
    </source>
</evidence>
<keyword evidence="4" id="KW-0677">Repeat</keyword>
<dbReference type="PANTHER" id="PTHR46388:SF2">
    <property type="entry name" value="NHL REPEAT-CONTAINING PROTEIN 2"/>
    <property type="match status" value="1"/>
</dbReference>
<dbReference type="Pfam" id="PF25021">
    <property type="entry name" value="TEN_NHL"/>
    <property type="match status" value="4"/>
</dbReference>
<name>A0AAU9DA03_9BACT</name>
<dbReference type="RefSeq" id="WP_338394917.1">
    <property type="nucleotide sequence ID" value="NZ_AP025315.1"/>
</dbReference>
<evidence type="ECO:0000256" key="3">
    <source>
        <dbReference type="ARBA" id="ARBA00022490"/>
    </source>
</evidence>
<feature type="domain" description="Teneurin NHL" evidence="10">
    <location>
        <begin position="37"/>
        <end position="89"/>
    </location>
</feature>
<feature type="domain" description="Teneurin NHL" evidence="10">
    <location>
        <begin position="153"/>
        <end position="203"/>
    </location>
</feature>
<dbReference type="InterPro" id="IPR011042">
    <property type="entry name" value="6-blade_b-propeller_TolB-like"/>
</dbReference>
<gene>
    <name evidence="11" type="ORF">FUAX_38510</name>
</gene>
<proteinExistence type="predicted"/>